<dbReference type="OrthoDB" id="1368at2759"/>
<evidence type="ECO:0000256" key="3">
    <source>
        <dbReference type="ARBA" id="ARBA00022475"/>
    </source>
</evidence>
<keyword evidence="3" id="KW-1003">Cell membrane</keyword>
<dbReference type="AlphaFoldDB" id="A0A9W4SSM3"/>
<feature type="transmembrane region" description="Helical" evidence="8">
    <location>
        <begin position="34"/>
        <end position="53"/>
    </location>
</feature>
<evidence type="ECO:0000256" key="6">
    <source>
        <dbReference type="ARBA" id="ARBA00023065"/>
    </source>
</evidence>
<dbReference type="Pfam" id="PF25539">
    <property type="entry name" value="Bestrophin_2"/>
    <property type="match status" value="1"/>
</dbReference>
<evidence type="ECO:0000313" key="10">
    <source>
        <dbReference type="Proteomes" id="UP001153678"/>
    </source>
</evidence>
<evidence type="ECO:0000256" key="4">
    <source>
        <dbReference type="ARBA" id="ARBA00022692"/>
    </source>
</evidence>
<reference evidence="9" key="1">
    <citation type="submission" date="2022-08" db="EMBL/GenBank/DDBJ databases">
        <authorList>
            <person name="Kallberg Y."/>
            <person name="Tangrot J."/>
            <person name="Rosling A."/>
        </authorList>
    </citation>
    <scope>NUCLEOTIDE SEQUENCE</scope>
    <source>
        <strain evidence="9">Wild A</strain>
    </source>
</reference>
<accession>A0A9W4SSM3</accession>
<feature type="transmembrane region" description="Helical" evidence="8">
    <location>
        <begin position="284"/>
        <end position="302"/>
    </location>
</feature>
<evidence type="ECO:0000256" key="8">
    <source>
        <dbReference type="SAM" id="Phobius"/>
    </source>
</evidence>
<keyword evidence="7 8" id="KW-0472">Membrane</keyword>
<comment type="subcellular location">
    <subcellularLocation>
        <location evidence="1">Cell membrane</location>
        <topology evidence="1">Multi-pass membrane protein</topology>
    </subcellularLocation>
</comment>
<gene>
    <name evidence="9" type="ORF">FWILDA_LOCUS9404</name>
</gene>
<evidence type="ECO:0000313" key="9">
    <source>
        <dbReference type="EMBL" id="CAI2180074.1"/>
    </source>
</evidence>
<protein>
    <submittedName>
        <fullName evidence="9">11851_t:CDS:1</fullName>
    </submittedName>
</protein>
<dbReference type="InterPro" id="IPR044669">
    <property type="entry name" value="YneE/VCCN1/2-like"/>
</dbReference>
<sequence length="395" mass="45026">MGKDTEGSEPNIHDPYAYHRPHFIRWKGSVIKKVLPSTMVITIVAIIVTVVHLNTPIKMGIQQSFITVLSFVVGLLLTYRTNTAYDRYWEGRKLWSTITVAIRSLTRNIWINIKQVDTNSRDIVEKVSAINLLSAFAFATKHYLREDPPSEYIDLKRFISNIKSDLPGFEPIEEQDLRDNIKKYGPSFINRLKKSHLTPAPENYNLPLTITLYLGAYLEDKVRQKKIDVPTNNVMHASLNSLVDSLTSLERILRTPIPLAYSIHLIQTVWIYCLSLPFQLVVRFEYATIPIVFLASLVLIGIEQIGSEIENPFGHDANDLKLDDFCKLIELELDTIISNPRQSVNDLVYTEKNRPFGPNGISASDARKLSTEDVRTRLSYTSELEIQIPSIPSNQ</sequence>
<keyword evidence="4 8" id="KW-0812">Transmembrane</keyword>
<name>A0A9W4SSM3_9GLOM</name>
<evidence type="ECO:0000256" key="5">
    <source>
        <dbReference type="ARBA" id="ARBA00022989"/>
    </source>
</evidence>
<keyword evidence="6" id="KW-0406">Ion transport</keyword>
<dbReference type="GO" id="GO:0005886">
    <property type="term" value="C:plasma membrane"/>
    <property type="evidence" value="ECO:0007669"/>
    <property type="project" value="UniProtKB-SubCell"/>
</dbReference>
<evidence type="ECO:0000256" key="1">
    <source>
        <dbReference type="ARBA" id="ARBA00004651"/>
    </source>
</evidence>
<dbReference type="EMBL" id="CAMKVN010002206">
    <property type="protein sequence ID" value="CAI2180074.1"/>
    <property type="molecule type" value="Genomic_DNA"/>
</dbReference>
<evidence type="ECO:0000256" key="7">
    <source>
        <dbReference type="ARBA" id="ARBA00023136"/>
    </source>
</evidence>
<dbReference type="PANTHER" id="PTHR33281:SF19">
    <property type="entry name" value="VOLTAGE-DEPENDENT ANION CHANNEL-FORMING PROTEIN YNEE"/>
    <property type="match status" value="1"/>
</dbReference>
<organism evidence="9 10">
    <name type="scientific">Funneliformis geosporum</name>
    <dbReference type="NCBI Taxonomy" id="1117311"/>
    <lineage>
        <taxon>Eukaryota</taxon>
        <taxon>Fungi</taxon>
        <taxon>Fungi incertae sedis</taxon>
        <taxon>Mucoromycota</taxon>
        <taxon>Glomeromycotina</taxon>
        <taxon>Glomeromycetes</taxon>
        <taxon>Glomerales</taxon>
        <taxon>Glomeraceae</taxon>
        <taxon>Funneliformis</taxon>
    </lineage>
</organism>
<feature type="transmembrane region" description="Helical" evidence="8">
    <location>
        <begin position="59"/>
        <end position="79"/>
    </location>
</feature>
<keyword evidence="10" id="KW-1185">Reference proteome</keyword>
<keyword evidence="2" id="KW-0813">Transport</keyword>
<evidence type="ECO:0000256" key="2">
    <source>
        <dbReference type="ARBA" id="ARBA00022448"/>
    </source>
</evidence>
<dbReference type="PANTHER" id="PTHR33281">
    <property type="entry name" value="UPF0187 PROTEIN YNEE"/>
    <property type="match status" value="1"/>
</dbReference>
<keyword evidence="5 8" id="KW-1133">Transmembrane helix</keyword>
<comment type="caution">
    <text evidence="9">The sequence shown here is derived from an EMBL/GenBank/DDBJ whole genome shotgun (WGS) entry which is preliminary data.</text>
</comment>
<dbReference type="Proteomes" id="UP001153678">
    <property type="component" value="Unassembled WGS sequence"/>
</dbReference>
<dbReference type="GO" id="GO:0005254">
    <property type="term" value="F:chloride channel activity"/>
    <property type="evidence" value="ECO:0007669"/>
    <property type="project" value="InterPro"/>
</dbReference>
<proteinExistence type="predicted"/>